<dbReference type="PROSITE" id="PS50110">
    <property type="entry name" value="RESPONSE_REGULATORY"/>
    <property type="match status" value="1"/>
</dbReference>
<dbReference type="SUPFAM" id="SSF52172">
    <property type="entry name" value="CheY-like"/>
    <property type="match status" value="1"/>
</dbReference>
<keyword evidence="5" id="KW-0808">Transferase</keyword>
<protein>
    <recommendedName>
        <fullName evidence="3">Chemotaxis protein CheA</fullName>
        <ecNumber evidence="2">2.7.13.3</ecNumber>
    </recommendedName>
</protein>
<dbReference type="Gene3D" id="1.20.120.160">
    <property type="entry name" value="HPT domain"/>
    <property type="match status" value="5"/>
</dbReference>
<dbReference type="eggNOG" id="COG2198">
    <property type="taxonomic scope" value="Bacteria"/>
</dbReference>
<dbReference type="InterPro" id="IPR001789">
    <property type="entry name" value="Sig_transdc_resp-reg_receiver"/>
</dbReference>
<dbReference type="CDD" id="cd17546">
    <property type="entry name" value="REC_hyHK_CKI1_RcsC-like"/>
    <property type="match status" value="1"/>
</dbReference>
<dbReference type="Gene3D" id="2.30.30.40">
    <property type="entry name" value="SH3 Domains"/>
    <property type="match status" value="1"/>
</dbReference>
<dbReference type="Pfam" id="PF01584">
    <property type="entry name" value="CheW"/>
    <property type="match status" value="1"/>
</dbReference>
<dbReference type="PROSITE" id="PS50851">
    <property type="entry name" value="CHEW"/>
    <property type="match status" value="1"/>
</dbReference>
<comment type="caution">
    <text evidence="16">The sequence shown here is derived from an EMBL/GenBank/DDBJ whole genome shotgun (WGS) entry which is preliminary data.</text>
</comment>
<comment type="caution">
    <text evidence="9">Lacks conserved residue(s) required for the propagation of feature annotation.</text>
</comment>
<dbReference type="Proteomes" id="UP000003374">
    <property type="component" value="Unassembled WGS sequence"/>
</dbReference>
<dbReference type="Gene3D" id="3.40.50.2300">
    <property type="match status" value="1"/>
</dbReference>
<dbReference type="Pfam" id="PF01627">
    <property type="entry name" value="Hpt"/>
    <property type="match status" value="4"/>
</dbReference>
<feature type="modified residue" description="Phosphohistidine" evidence="9">
    <location>
        <position position="674"/>
    </location>
</feature>
<dbReference type="InterPro" id="IPR008207">
    <property type="entry name" value="Sig_transdc_His_kin_Hpt_dom"/>
</dbReference>
<feature type="domain" description="CheW-like" evidence="14">
    <location>
        <begin position="1651"/>
        <end position="1790"/>
    </location>
</feature>
<reference evidence="16 17" key="1">
    <citation type="submission" date="2006-02" db="EMBL/GenBank/DDBJ databases">
        <authorList>
            <person name="Waterbury J."/>
            <person name="Ferriera S."/>
            <person name="Johnson J."/>
            <person name="Kravitz S."/>
            <person name="Halpern A."/>
            <person name="Remington K."/>
            <person name="Beeson K."/>
            <person name="Tran B."/>
            <person name="Rogers Y.-H."/>
            <person name="Friedman R."/>
            <person name="Venter J.C."/>
        </authorList>
    </citation>
    <scope>NUCLEOTIDE SEQUENCE [LARGE SCALE GENOMIC DNA]</scope>
    <source>
        <strain evidence="16 17">Nb-231</strain>
    </source>
</reference>
<gene>
    <name evidence="16" type="ORF">NB231_13346</name>
</gene>
<feature type="region of interest" description="Disordered" evidence="11">
    <location>
        <begin position="961"/>
        <end position="1028"/>
    </location>
</feature>
<feature type="domain" description="HPt" evidence="15">
    <location>
        <begin position="1031"/>
        <end position="1135"/>
    </location>
</feature>
<feature type="domain" description="Response regulatory" evidence="13">
    <location>
        <begin position="1813"/>
        <end position="1929"/>
    </location>
</feature>
<evidence type="ECO:0000256" key="7">
    <source>
        <dbReference type="ARBA" id="ARBA00023012"/>
    </source>
</evidence>
<dbReference type="InterPro" id="IPR011006">
    <property type="entry name" value="CheY-like_superfamily"/>
</dbReference>
<dbReference type="EC" id="2.7.13.3" evidence="2"/>
<dbReference type="SUPFAM" id="SSF55874">
    <property type="entry name" value="ATPase domain of HSP90 chaperone/DNA topoisomerase II/histidine kinase"/>
    <property type="match status" value="1"/>
</dbReference>
<dbReference type="InterPro" id="IPR005467">
    <property type="entry name" value="His_kinase_dom"/>
</dbReference>
<dbReference type="Pfam" id="PF02518">
    <property type="entry name" value="HATPase_c"/>
    <property type="match status" value="1"/>
</dbReference>
<evidence type="ECO:0000313" key="16">
    <source>
        <dbReference type="EMBL" id="EAR21382.1"/>
    </source>
</evidence>
<feature type="modified residue" description="Phosphohistidine" evidence="9">
    <location>
        <position position="880"/>
    </location>
</feature>
<evidence type="ECO:0000256" key="3">
    <source>
        <dbReference type="ARBA" id="ARBA00021495"/>
    </source>
</evidence>
<dbReference type="InterPro" id="IPR002545">
    <property type="entry name" value="CheW-lke_dom"/>
</dbReference>
<dbReference type="InterPro" id="IPR036061">
    <property type="entry name" value="CheW-like_dom_sf"/>
</dbReference>
<dbReference type="SMART" id="SM00387">
    <property type="entry name" value="HATPase_c"/>
    <property type="match status" value="1"/>
</dbReference>
<evidence type="ECO:0000256" key="8">
    <source>
        <dbReference type="ARBA" id="ARBA00035100"/>
    </source>
</evidence>
<dbReference type="InterPro" id="IPR004358">
    <property type="entry name" value="Sig_transdc_His_kin-like_C"/>
</dbReference>
<feature type="compositionally biased region" description="Basic and acidic residues" evidence="11">
    <location>
        <begin position="1315"/>
        <end position="1327"/>
    </location>
</feature>
<sequence length="1936" mass="210731">MNKQTDFDYDYSALGWVKNELDATLRQAAEALESCAENSTDRAELQRCITSLHQVRGILQILELHGAAALAEEMEQLGQALLVDPSMGGELAQETLMRAILQLQDYLERVVSGQPDATILLLPLINELRSARGAPIIAESALFAPHLKLLCEQPEQSRWPRDGTDSVTLTARRMRSFYQRGLLAYLRGQDPASGLNQMREALLAMDQASPDDRDGTLWWLAAGLIDVLDAGELVEHAAAARRLLSQVEHQFKAALESGAGVAMAEDLLRGLLYHLALVSPVTERVAAIQTFYDLPSLMAEHARIKQSRERLFGPGRDALVGVARAICEDLAHVQDTLDLHARGSVRNAEDLTTTADSLSRIADTLGVIGLADACSLVQEQAVQVRALHDEGGLENHRALQVAEALLYVESSLANLVDGRQQVGQDDDDEVGAAQGAIEESEYRPVFIQAISEAITELGYLKESIVQFVESGERQRLESIERRFGAVRGSLILLELERVPELIGTTEHCLRECMLSTAEFPSPQILEALADAITGVEYYLEAMRDGRPYGEQGLDVSEDRLRCLVGLSPGSGEASQAFASEPAPAVAEEARSSRAPPAVAEQSMFLADAGIDSSKKRGRVDPEVPVWGEQVDPEILEIFLEEADEVLDTLREVFPRWQREVDDTEALLTIRRLFHTLKGSGRLAGALLLGELAWSVENLLNRVLDHTLEPSSQVYASVAEALSVIPELITELRDATSPSCDARHLIRKISILSEPTRHNELADLTPGAAGAAEHSAKTERGTVRQEPAVSAPCEPGHAMRATPARGESARAESDAEALRVARSAVETLGKTGDARLDPVLYEIFGKETGDHLGCIEEFLAECEKSNTGQCRVAERLARSLHTLTGSARMAQVGPIAQVGRELEELVSSRYAEGRALDAPDQAVLKRGARVIRAVVEALGREGAELPDVSELVRDIGTRRAALPKSAAKHEDRYEAESSLAPPGADALEAQPIDANEPVPKGASAAPAPPPVHPSPEAARAHTPGPVFSPVKQSVEDAELVQIFLEEADDILRFLEGAVERWEAAPEDEARVAELHRSLHTLKGGARLAGFEGIGHLCHALESVLGDVGAQRVPADDRFFDLLHASLDRLTDLLEQAHGGERSSTPQGLIARIEDLRGTGVPLSAPRGDPNRELVEVFLQESADILANTETLLYDWRQNPEAFTGVPELQRALYTLKGGARMAGFKPIADLSQGLETLLEAVAEGKAEFGEALFDGLESANDHLMTLRSTALNGASLPDVQQVLEGLAHLHPGERAVAAVERAAGDTAPAVDEAEQDSSHAPRRQPDQVRVHSQLLDSLVNLAGEVSIYRSRLEQQGGDIVFNLAELGQTVARLREQLRALEIETEAQILYRFEREHGPTDPGSFDPLELDRFSRIQELSRALSESVNDLTNIQGSLNNLNRESETLLLQQSRVNTELQDGLMHTRMVPFANLVPRMRRVVRQACEELGKRAQLKVFGAQGEMDRTVLERLIPPLEHMLRNAVAHGIEAPAVRGSFGKAELGTICVALEREGADVTIRVSDDGAGLNLNAIRSKAISQGLMSEGSMLSDKEIMQFVLEPGFSTAEKVTQIAGRGVGLDVVNAEIKQFGRSLEIDSELGVGTQFTARMPFTLALNQALLCQTGEEVYAIPLSSIEGVVRVGQDELRDIYTSADNGFYSYAGARYEVRSLAVMLGVGDGRPPPERPRVPLILVQAGDHRTALQVDALLGRREIVVKSAGLQISRVPGLLGATILADGRVVFILDVGALARYDIGSSDEDEADEWPIAAMPSRRKRPWVMVVDDSITMRKVATRLLQRNEIDVITAKDGVDAVAALQDVVPDAMLLDIEMPRMDGYELATHMRNDERLRAVPIIVITSRTGDKHRLKATEIGVDRYLGKPYQESELLAALHELLTPTQSHA</sequence>
<dbReference type="eggNOG" id="COG0643">
    <property type="taxonomic scope" value="Bacteria"/>
</dbReference>
<dbReference type="FunFam" id="3.30.565.10:FF:000016">
    <property type="entry name" value="Chemotaxis protein CheA, putative"/>
    <property type="match status" value="1"/>
</dbReference>
<feature type="modified residue" description="4-aspartylphosphate" evidence="10">
    <location>
        <position position="1862"/>
    </location>
</feature>
<dbReference type="HOGENOM" id="CLU_000650_0_0_6"/>
<evidence type="ECO:0000259" key="12">
    <source>
        <dbReference type="PROSITE" id="PS50109"/>
    </source>
</evidence>
<feature type="domain" description="HPt" evidence="15">
    <location>
        <begin position="832"/>
        <end position="940"/>
    </location>
</feature>
<evidence type="ECO:0000256" key="11">
    <source>
        <dbReference type="SAM" id="MobiDB-lite"/>
    </source>
</evidence>
<comment type="function">
    <text evidence="8">Involved in the transmission of sensory signals from the chemoreceptors to the flagellar motors. CheA is autophosphorylated; it can transfer its phosphate group to either CheB or CheY.</text>
</comment>
<evidence type="ECO:0000256" key="5">
    <source>
        <dbReference type="ARBA" id="ARBA00022679"/>
    </source>
</evidence>
<feature type="domain" description="HPt" evidence="15">
    <location>
        <begin position="1165"/>
        <end position="1269"/>
    </location>
</feature>
<dbReference type="GO" id="GO:0006935">
    <property type="term" value="P:chemotaxis"/>
    <property type="evidence" value="ECO:0007669"/>
    <property type="project" value="InterPro"/>
</dbReference>
<dbReference type="GO" id="GO:0000155">
    <property type="term" value="F:phosphorelay sensor kinase activity"/>
    <property type="evidence" value="ECO:0007669"/>
    <property type="project" value="InterPro"/>
</dbReference>
<proteinExistence type="predicted"/>
<dbReference type="InterPro" id="IPR004105">
    <property type="entry name" value="CheA-like_dim"/>
</dbReference>
<dbReference type="SMART" id="SM00448">
    <property type="entry name" value="REC"/>
    <property type="match status" value="1"/>
</dbReference>
<keyword evidence="6 16" id="KW-0418">Kinase</keyword>
<dbReference type="SMART" id="SM00073">
    <property type="entry name" value="HPT"/>
    <property type="match status" value="4"/>
</dbReference>
<dbReference type="Gene3D" id="3.30.565.10">
    <property type="entry name" value="Histidine kinase-like ATPase, C-terminal domain"/>
    <property type="match status" value="1"/>
</dbReference>
<dbReference type="Gene3D" id="1.10.287.560">
    <property type="entry name" value="Histidine kinase CheA-like, homodimeric domain"/>
    <property type="match status" value="1"/>
</dbReference>
<dbReference type="Pfam" id="PF26379">
    <property type="entry name" value="FimL_2nd"/>
    <property type="match status" value="1"/>
</dbReference>
<dbReference type="InterPro" id="IPR037006">
    <property type="entry name" value="CheA-like_homodim_sf"/>
</dbReference>
<dbReference type="PROSITE" id="PS50109">
    <property type="entry name" value="HIS_KIN"/>
    <property type="match status" value="1"/>
</dbReference>
<evidence type="ECO:0000256" key="4">
    <source>
        <dbReference type="ARBA" id="ARBA00022553"/>
    </source>
</evidence>
<dbReference type="InterPro" id="IPR036890">
    <property type="entry name" value="HATPase_C_sf"/>
</dbReference>
<evidence type="ECO:0000259" key="13">
    <source>
        <dbReference type="PROSITE" id="PS50110"/>
    </source>
</evidence>
<comment type="catalytic activity">
    <reaction evidence="1">
        <text>ATP + protein L-histidine = ADP + protein N-phospho-L-histidine.</text>
        <dbReference type="EC" id="2.7.13.3"/>
    </reaction>
</comment>
<evidence type="ECO:0000256" key="10">
    <source>
        <dbReference type="PROSITE-ProRule" id="PRU00169"/>
    </source>
</evidence>
<dbReference type="CDD" id="cd00088">
    <property type="entry name" value="HPT"/>
    <property type="match status" value="2"/>
</dbReference>
<dbReference type="RefSeq" id="WP_005003430.1">
    <property type="nucleotide sequence ID" value="NZ_CH672427.1"/>
</dbReference>
<feature type="region of interest" description="Disordered" evidence="11">
    <location>
        <begin position="1302"/>
        <end position="1327"/>
    </location>
</feature>
<evidence type="ECO:0000259" key="15">
    <source>
        <dbReference type="PROSITE" id="PS50894"/>
    </source>
</evidence>
<feature type="modified residue" description="Phosphohistidine" evidence="9">
    <location>
        <position position="1078"/>
    </location>
</feature>
<feature type="domain" description="HPt" evidence="15">
    <location>
        <begin position="627"/>
        <end position="731"/>
    </location>
</feature>
<keyword evidence="17" id="KW-1185">Reference proteome</keyword>
<dbReference type="SUPFAM" id="SSF47226">
    <property type="entry name" value="Histidine-containing phosphotransfer domain, HPT domain"/>
    <property type="match status" value="6"/>
</dbReference>
<dbReference type="PANTHER" id="PTHR43395:SF8">
    <property type="entry name" value="HISTIDINE KINASE"/>
    <property type="match status" value="1"/>
</dbReference>
<evidence type="ECO:0000313" key="17">
    <source>
        <dbReference type="Proteomes" id="UP000003374"/>
    </source>
</evidence>
<accession>A4BSC2</accession>
<feature type="region of interest" description="Disordered" evidence="11">
    <location>
        <begin position="766"/>
        <end position="809"/>
    </location>
</feature>
<dbReference type="PROSITE" id="PS50894">
    <property type="entry name" value="HPT"/>
    <property type="match status" value="4"/>
</dbReference>
<dbReference type="InterPro" id="IPR051315">
    <property type="entry name" value="Bact_Chemotaxis_CheA"/>
</dbReference>
<dbReference type="InterPro" id="IPR058661">
    <property type="entry name" value="FimL_2nd"/>
</dbReference>
<feature type="compositionally biased region" description="Basic and acidic residues" evidence="11">
    <location>
        <begin position="773"/>
        <end position="782"/>
    </location>
</feature>
<dbReference type="PRINTS" id="PR00344">
    <property type="entry name" value="BCTRLSENSOR"/>
</dbReference>
<organism evidence="16 17">
    <name type="scientific">Nitrococcus mobilis Nb-231</name>
    <dbReference type="NCBI Taxonomy" id="314278"/>
    <lineage>
        <taxon>Bacteria</taxon>
        <taxon>Pseudomonadati</taxon>
        <taxon>Pseudomonadota</taxon>
        <taxon>Gammaproteobacteria</taxon>
        <taxon>Chromatiales</taxon>
        <taxon>Ectothiorhodospiraceae</taxon>
        <taxon>Nitrococcus</taxon>
    </lineage>
</organism>
<dbReference type="SUPFAM" id="SSF50341">
    <property type="entry name" value="CheW-like"/>
    <property type="match status" value="1"/>
</dbReference>
<evidence type="ECO:0000256" key="9">
    <source>
        <dbReference type="PROSITE-ProRule" id="PRU00110"/>
    </source>
</evidence>
<dbReference type="InterPro" id="IPR003594">
    <property type="entry name" value="HATPase_dom"/>
</dbReference>
<dbReference type="Pfam" id="PF00072">
    <property type="entry name" value="Response_reg"/>
    <property type="match status" value="1"/>
</dbReference>
<keyword evidence="7" id="KW-0902">Two-component regulatory system</keyword>
<dbReference type="EMBL" id="AAOF01000009">
    <property type="protein sequence ID" value="EAR21382.1"/>
    <property type="molecule type" value="Genomic_DNA"/>
</dbReference>
<dbReference type="InterPro" id="IPR036641">
    <property type="entry name" value="HPT_dom_sf"/>
</dbReference>
<feature type="domain" description="Histidine kinase" evidence="12">
    <location>
        <begin position="1416"/>
        <end position="1649"/>
    </location>
</feature>
<keyword evidence="4 10" id="KW-0597">Phosphoprotein</keyword>
<dbReference type="STRING" id="314278.NB231_13346"/>
<evidence type="ECO:0000259" key="14">
    <source>
        <dbReference type="PROSITE" id="PS50851"/>
    </source>
</evidence>
<evidence type="ECO:0000256" key="2">
    <source>
        <dbReference type="ARBA" id="ARBA00012438"/>
    </source>
</evidence>
<dbReference type="GO" id="GO:0005737">
    <property type="term" value="C:cytoplasm"/>
    <property type="evidence" value="ECO:0007669"/>
    <property type="project" value="InterPro"/>
</dbReference>
<dbReference type="SMART" id="SM00260">
    <property type="entry name" value="CheW"/>
    <property type="match status" value="1"/>
</dbReference>
<evidence type="ECO:0000256" key="1">
    <source>
        <dbReference type="ARBA" id="ARBA00000085"/>
    </source>
</evidence>
<dbReference type="SMART" id="SM01231">
    <property type="entry name" value="H-kinase_dim"/>
    <property type="match status" value="1"/>
</dbReference>
<dbReference type="PANTHER" id="PTHR43395">
    <property type="entry name" value="SENSOR HISTIDINE KINASE CHEA"/>
    <property type="match status" value="1"/>
</dbReference>
<evidence type="ECO:0000256" key="6">
    <source>
        <dbReference type="ARBA" id="ARBA00022777"/>
    </source>
</evidence>
<dbReference type="OrthoDB" id="9803176at2"/>
<name>A4BSC2_9GAMM</name>